<comment type="similarity">
    <text evidence="2 15">Belongs to the DNA polymerase type-Y family.</text>
</comment>
<dbReference type="EC" id="2.7.7.7" evidence="15"/>
<evidence type="ECO:0000256" key="9">
    <source>
        <dbReference type="ARBA" id="ARBA00022763"/>
    </source>
</evidence>
<evidence type="ECO:0000256" key="11">
    <source>
        <dbReference type="ARBA" id="ARBA00022932"/>
    </source>
</evidence>
<evidence type="ECO:0000313" key="18">
    <source>
        <dbReference type="Proteomes" id="UP000824014"/>
    </source>
</evidence>
<dbReference type="InterPro" id="IPR043502">
    <property type="entry name" value="DNA/RNA_pol_sf"/>
</dbReference>
<reference evidence="17" key="2">
    <citation type="submission" date="2021-04" db="EMBL/GenBank/DDBJ databases">
        <authorList>
            <person name="Gilroy R."/>
        </authorList>
    </citation>
    <scope>NUCLEOTIDE SEQUENCE</scope>
    <source>
        <strain evidence="17">ChiHjej11B10-19426</strain>
    </source>
</reference>
<gene>
    <name evidence="15 17" type="primary">dinB</name>
    <name evidence="17" type="ORF">H9816_07490</name>
</gene>
<dbReference type="Pfam" id="PF11799">
    <property type="entry name" value="IMS_C"/>
    <property type="match status" value="1"/>
</dbReference>
<dbReference type="PANTHER" id="PTHR11076:SF33">
    <property type="entry name" value="DNA POLYMERASE KAPPA"/>
    <property type="match status" value="1"/>
</dbReference>
<dbReference type="CDD" id="cd03586">
    <property type="entry name" value="PolY_Pol_IV_kappa"/>
    <property type="match status" value="1"/>
</dbReference>
<dbReference type="SUPFAM" id="SSF56672">
    <property type="entry name" value="DNA/RNA polymerases"/>
    <property type="match status" value="1"/>
</dbReference>
<dbReference type="GO" id="GO:0003887">
    <property type="term" value="F:DNA-directed DNA polymerase activity"/>
    <property type="evidence" value="ECO:0007669"/>
    <property type="project" value="UniProtKB-UniRule"/>
</dbReference>
<dbReference type="Pfam" id="PF00817">
    <property type="entry name" value="IMS"/>
    <property type="match status" value="1"/>
</dbReference>
<dbReference type="PROSITE" id="PS50173">
    <property type="entry name" value="UMUC"/>
    <property type="match status" value="1"/>
</dbReference>
<dbReference type="EMBL" id="DXCC01000028">
    <property type="protein sequence ID" value="HIZ15732.1"/>
    <property type="molecule type" value="Genomic_DNA"/>
</dbReference>
<dbReference type="GO" id="GO:0009432">
    <property type="term" value="P:SOS response"/>
    <property type="evidence" value="ECO:0007669"/>
    <property type="project" value="TreeGrafter"/>
</dbReference>
<dbReference type="GO" id="GO:0042276">
    <property type="term" value="P:error-prone translesion synthesis"/>
    <property type="evidence" value="ECO:0007669"/>
    <property type="project" value="TreeGrafter"/>
</dbReference>
<proteinExistence type="inferred from homology"/>
<keyword evidence="11 15" id="KW-0239">DNA-directed DNA polymerase</keyword>
<keyword evidence="10 15" id="KW-0460">Magnesium</keyword>
<sequence>MRKIIHIDMDAFFASIEQRDFPHLRGIPLAVGNGGERGVVAAASYEARRYGVHSAMSSRAALARCPQLVFTPARFEVYREVSRTIMDIFHEYTDKVEPLSLDEAYLDVTVNHRNMPSATLIAREIKQRIRRETGLTASAGVSVNKFLAKVASDYDKPDGLKVVTDREAEEFVASLRIEQFWGVGRVTADKMHRLGIHTGADLRARSEAELIHRFGKVGHLYYLNARGIDYREVVSERIRKSVGSEVTFASDIDDRQELLRQLAVVGEEVWRRAGRRDFYGRTVTLKIKFADFRQITRSRTAEGFITEYNRFRDMASELFDAVDLQGEQVRLIGLSVSNPADIESPEYRQLEIEFPEE</sequence>
<dbReference type="Pfam" id="PF21999">
    <property type="entry name" value="IMS_HHH_1"/>
    <property type="match status" value="1"/>
</dbReference>
<reference evidence="17" key="1">
    <citation type="journal article" date="2021" name="PeerJ">
        <title>Extensive microbial diversity within the chicken gut microbiome revealed by metagenomics and culture.</title>
        <authorList>
            <person name="Gilroy R."/>
            <person name="Ravi A."/>
            <person name="Getino M."/>
            <person name="Pursley I."/>
            <person name="Horton D.L."/>
            <person name="Alikhan N.F."/>
            <person name="Baker D."/>
            <person name="Gharbi K."/>
            <person name="Hall N."/>
            <person name="Watson M."/>
            <person name="Adriaenssens E.M."/>
            <person name="Foster-Nyarko E."/>
            <person name="Jarju S."/>
            <person name="Secka A."/>
            <person name="Antonio M."/>
            <person name="Oren A."/>
            <person name="Chaudhuri R.R."/>
            <person name="La Ragione R."/>
            <person name="Hildebrand F."/>
            <person name="Pallen M.J."/>
        </authorList>
    </citation>
    <scope>NUCLEOTIDE SEQUENCE</scope>
    <source>
        <strain evidence="17">ChiHjej11B10-19426</strain>
    </source>
</reference>
<evidence type="ECO:0000256" key="6">
    <source>
        <dbReference type="ARBA" id="ARBA00022695"/>
    </source>
</evidence>
<keyword evidence="7 15" id="KW-0235">DNA replication</keyword>
<dbReference type="NCBIfam" id="NF002677">
    <property type="entry name" value="PRK02406.1"/>
    <property type="match status" value="1"/>
</dbReference>
<name>A0A9D2DF57_9BACT</name>
<evidence type="ECO:0000256" key="14">
    <source>
        <dbReference type="ARBA" id="ARBA00049244"/>
    </source>
</evidence>
<evidence type="ECO:0000256" key="3">
    <source>
        <dbReference type="ARBA" id="ARBA00022457"/>
    </source>
</evidence>
<dbReference type="InterPro" id="IPR053848">
    <property type="entry name" value="IMS_HHH_1"/>
</dbReference>
<dbReference type="Gene3D" id="3.30.1490.100">
    <property type="entry name" value="DNA polymerase, Y-family, little finger domain"/>
    <property type="match status" value="1"/>
</dbReference>
<dbReference type="FunFam" id="3.30.1490.100:FF:000004">
    <property type="entry name" value="DNA polymerase IV"/>
    <property type="match status" value="1"/>
</dbReference>
<keyword evidence="5 15" id="KW-0808">Transferase</keyword>
<evidence type="ECO:0000256" key="2">
    <source>
        <dbReference type="ARBA" id="ARBA00010945"/>
    </source>
</evidence>
<dbReference type="NCBIfam" id="NF010731">
    <property type="entry name" value="PRK14133.1"/>
    <property type="match status" value="1"/>
</dbReference>
<dbReference type="GO" id="GO:0000287">
    <property type="term" value="F:magnesium ion binding"/>
    <property type="evidence" value="ECO:0007669"/>
    <property type="project" value="UniProtKB-UniRule"/>
</dbReference>
<evidence type="ECO:0000256" key="7">
    <source>
        <dbReference type="ARBA" id="ARBA00022705"/>
    </source>
</evidence>
<dbReference type="InterPro" id="IPR001126">
    <property type="entry name" value="UmuC"/>
</dbReference>
<evidence type="ECO:0000256" key="10">
    <source>
        <dbReference type="ARBA" id="ARBA00022842"/>
    </source>
</evidence>
<keyword evidence="3 15" id="KW-0515">Mutator protein</keyword>
<dbReference type="GO" id="GO:0006261">
    <property type="term" value="P:DNA-templated DNA replication"/>
    <property type="evidence" value="ECO:0007669"/>
    <property type="project" value="UniProtKB-UniRule"/>
</dbReference>
<evidence type="ECO:0000256" key="12">
    <source>
        <dbReference type="ARBA" id="ARBA00023125"/>
    </source>
</evidence>
<evidence type="ECO:0000256" key="5">
    <source>
        <dbReference type="ARBA" id="ARBA00022679"/>
    </source>
</evidence>
<organism evidence="17 18">
    <name type="scientific">Candidatus Tidjanibacter faecipullorum</name>
    <dbReference type="NCBI Taxonomy" id="2838766"/>
    <lineage>
        <taxon>Bacteria</taxon>
        <taxon>Pseudomonadati</taxon>
        <taxon>Bacteroidota</taxon>
        <taxon>Bacteroidia</taxon>
        <taxon>Bacteroidales</taxon>
        <taxon>Rikenellaceae</taxon>
        <taxon>Tidjanibacter</taxon>
    </lineage>
</organism>
<evidence type="ECO:0000259" key="16">
    <source>
        <dbReference type="PROSITE" id="PS50173"/>
    </source>
</evidence>
<dbReference type="PANTHER" id="PTHR11076">
    <property type="entry name" value="DNA REPAIR POLYMERASE UMUC / TRANSFERASE FAMILY MEMBER"/>
    <property type="match status" value="1"/>
</dbReference>
<dbReference type="Gene3D" id="1.10.150.20">
    <property type="entry name" value="5' to 3' exonuclease, C-terminal subdomain"/>
    <property type="match status" value="1"/>
</dbReference>
<dbReference type="Proteomes" id="UP000824014">
    <property type="component" value="Unassembled WGS sequence"/>
</dbReference>
<dbReference type="AlphaFoldDB" id="A0A9D2DF57"/>
<dbReference type="InterPro" id="IPR043128">
    <property type="entry name" value="Rev_trsase/Diguanyl_cyclase"/>
</dbReference>
<keyword evidence="12 15" id="KW-0238">DNA-binding</keyword>
<comment type="cofactor">
    <cofactor evidence="15">
        <name>Mg(2+)</name>
        <dbReference type="ChEBI" id="CHEBI:18420"/>
    </cofactor>
    <text evidence="15">Binds 2 magnesium ions per subunit.</text>
</comment>
<evidence type="ECO:0000256" key="1">
    <source>
        <dbReference type="ARBA" id="ARBA00004496"/>
    </source>
</evidence>
<feature type="domain" description="UmuC" evidence="16">
    <location>
        <begin position="4"/>
        <end position="184"/>
    </location>
</feature>
<dbReference type="HAMAP" id="MF_01113">
    <property type="entry name" value="DNApol_IV"/>
    <property type="match status" value="1"/>
</dbReference>
<dbReference type="InterPro" id="IPR022880">
    <property type="entry name" value="DNApol_IV"/>
</dbReference>
<dbReference type="GO" id="GO:0005829">
    <property type="term" value="C:cytosol"/>
    <property type="evidence" value="ECO:0007669"/>
    <property type="project" value="TreeGrafter"/>
</dbReference>
<evidence type="ECO:0000256" key="13">
    <source>
        <dbReference type="ARBA" id="ARBA00023204"/>
    </source>
</evidence>
<dbReference type="InterPro" id="IPR050116">
    <property type="entry name" value="DNA_polymerase-Y"/>
</dbReference>
<feature type="binding site" evidence="15">
    <location>
        <position position="102"/>
    </location>
    <ligand>
        <name>Mg(2+)</name>
        <dbReference type="ChEBI" id="CHEBI:18420"/>
    </ligand>
</feature>
<keyword evidence="8 15" id="KW-0479">Metal-binding</keyword>
<dbReference type="Gene3D" id="3.30.70.270">
    <property type="match status" value="1"/>
</dbReference>
<comment type="subunit">
    <text evidence="15">Monomer.</text>
</comment>
<feature type="active site" evidence="15">
    <location>
        <position position="103"/>
    </location>
</feature>
<accession>A0A9D2DF57</accession>
<dbReference type="SUPFAM" id="SSF100879">
    <property type="entry name" value="Lesion bypass DNA polymerase (Y-family), little finger domain"/>
    <property type="match status" value="1"/>
</dbReference>
<comment type="function">
    <text evidence="15">Poorly processive, error-prone DNA polymerase involved in untargeted mutagenesis. Copies undamaged DNA at stalled replication forks, which arise in vivo from mismatched or misaligned primer ends. These misaligned primers can be extended by PolIV. Exhibits no 3'-5' exonuclease (proofreading) activity. May be involved in translesional synthesis, in conjunction with the beta clamp from PolIII.</text>
</comment>
<comment type="caution">
    <text evidence="17">The sequence shown here is derived from an EMBL/GenBank/DDBJ whole genome shotgun (WGS) entry which is preliminary data.</text>
</comment>
<dbReference type="GO" id="GO:0003684">
    <property type="term" value="F:damaged DNA binding"/>
    <property type="evidence" value="ECO:0007669"/>
    <property type="project" value="InterPro"/>
</dbReference>
<keyword evidence="6 15" id="KW-0548">Nucleotidyltransferase</keyword>
<feature type="binding site" evidence="15">
    <location>
        <position position="8"/>
    </location>
    <ligand>
        <name>Mg(2+)</name>
        <dbReference type="ChEBI" id="CHEBI:18420"/>
    </ligand>
</feature>
<dbReference type="InterPro" id="IPR036775">
    <property type="entry name" value="DNA_pol_Y-fam_lit_finger_sf"/>
</dbReference>
<evidence type="ECO:0000256" key="15">
    <source>
        <dbReference type="HAMAP-Rule" id="MF_01113"/>
    </source>
</evidence>
<protein>
    <recommendedName>
        <fullName evidence="15">DNA polymerase IV</fullName>
        <shortName evidence="15">Pol IV</shortName>
        <ecNumber evidence="15">2.7.7.7</ecNumber>
    </recommendedName>
</protein>
<comment type="catalytic activity">
    <reaction evidence="14 15">
        <text>DNA(n) + a 2'-deoxyribonucleoside 5'-triphosphate = DNA(n+1) + diphosphate</text>
        <dbReference type="Rhea" id="RHEA:22508"/>
        <dbReference type="Rhea" id="RHEA-COMP:17339"/>
        <dbReference type="Rhea" id="RHEA-COMP:17340"/>
        <dbReference type="ChEBI" id="CHEBI:33019"/>
        <dbReference type="ChEBI" id="CHEBI:61560"/>
        <dbReference type="ChEBI" id="CHEBI:173112"/>
        <dbReference type="EC" id="2.7.7.7"/>
    </reaction>
</comment>
<evidence type="ECO:0000256" key="4">
    <source>
        <dbReference type="ARBA" id="ARBA00022490"/>
    </source>
</evidence>
<evidence type="ECO:0000313" key="17">
    <source>
        <dbReference type="EMBL" id="HIZ15732.1"/>
    </source>
</evidence>
<keyword evidence="4 15" id="KW-0963">Cytoplasm</keyword>
<feature type="site" description="Substrate discrimination" evidence="15">
    <location>
        <position position="13"/>
    </location>
</feature>
<evidence type="ECO:0000256" key="8">
    <source>
        <dbReference type="ARBA" id="ARBA00022723"/>
    </source>
</evidence>
<comment type="subcellular location">
    <subcellularLocation>
        <location evidence="1 15">Cytoplasm</location>
    </subcellularLocation>
</comment>
<dbReference type="InterPro" id="IPR017961">
    <property type="entry name" value="DNA_pol_Y-fam_little_finger"/>
</dbReference>
<keyword evidence="9 15" id="KW-0227">DNA damage</keyword>
<dbReference type="GO" id="GO:0006281">
    <property type="term" value="P:DNA repair"/>
    <property type="evidence" value="ECO:0007669"/>
    <property type="project" value="UniProtKB-UniRule"/>
</dbReference>
<dbReference type="FunFam" id="1.10.150.20:FF:000019">
    <property type="entry name" value="DNA polymerase IV"/>
    <property type="match status" value="1"/>
</dbReference>
<keyword evidence="13 15" id="KW-0234">DNA repair</keyword>
<dbReference type="Gene3D" id="3.40.1170.60">
    <property type="match status" value="1"/>
</dbReference>